<name>H7EK53_9SPIR</name>
<protein>
    <submittedName>
        <fullName evidence="2">Pseudouridine synthase</fullName>
    </submittedName>
</protein>
<dbReference type="PATRIC" id="fig|907348.3.peg.1260"/>
<proteinExistence type="predicted"/>
<dbReference type="PROSITE" id="PS01129">
    <property type="entry name" value="PSI_RLU"/>
    <property type="match status" value="1"/>
</dbReference>
<dbReference type="GO" id="GO:0000455">
    <property type="term" value="P:enzyme-directed rRNA pseudouridine synthesis"/>
    <property type="evidence" value="ECO:0007669"/>
    <property type="project" value="TreeGrafter"/>
</dbReference>
<sequence length="231" mass="25328">MKDIPILYENDEIIVIDKPAGVSVQGGEGIRHPMDEELSKQLGYRIHLVHRLDKETSGLMIVAKSAKAAAKWTSVIAGKAARKEYEAVCFGIPVVGGKPARKGTIRADVIKDGRKLSAETSFSVVAEKEFEIASKDKDGNERTDTIILTKIRLTLGTGRMHQIRIHLASSSAPIAGDDKHGDFKKNKLARKIGIKSLQLRAFRLTIPTEKGNRTFEIPGDDIFTSEVGQNV</sequence>
<evidence type="ECO:0000313" key="3">
    <source>
        <dbReference type="Proteomes" id="UP000003571"/>
    </source>
</evidence>
<comment type="caution">
    <text evidence="2">The sequence shown here is derived from an EMBL/GenBank/DDBJ whole genome shotgun (WGS) entry which is preliminary data.</text>
</comment>
<dbReference type="eggNOG" id="COG0564">
    <property type="taxonomic scope" value="Bacteria"/>
</dbReference>
<evidence type="ECO:0000259" key="1">
    <source>
        <dbReference type="Pfam" id="PF00849"/>
    </source>
</evidence>
<dbReference type="InterPro" id="IPR050188">
    <property type="entry name" value="RluA_PseudoU_synthase"/>
</dbReference>
<keyword evidence="3" id="KW-1185">Reference proteome</keyword>
<dbReference type="InterPro" id="IPR006224">
    <property type="entry name" value="PsdUridine_synth_RluA-like_CS"/>
</dbReference>
<dbReference type="InterPro" id="IPR020103">
    <property type="entry name" value="PsdUridine_synth_cat_dom_sf"/>
</dbReference>
<dbReference type="InterPro" id="IPR006145">
    <property type="entry name" value="PsdUridine_synth_RsuA/RluA"/>
</dbReference>
<dbReference type="OrthoDB" id="305739at2"/>
<dbReference type="CDD" id="cd02869">
    <property type="entry name" value="PseudoU_synth_RluA_like"/>
    <property type="match status" value="1"/>
</dbReference>
<dbReference type="STRING" id="907348.TresaDRAFT_1476"/>
<dbReference type="Proteomes" id="UP000003571">
    <property type="component" value="Unassembled WGS sequence"/>
</dbReference>
<dbReference type="Gene3D" id="3.30.2350.10">
    <property type="entry name" value="Pseudouridine synthase"/>
    <property type="match status" value="1"/>
</dbReference>
<dbReference type="GO" id="GO:0160141">
    <property type="term" value="F:23S rRNA pseudouridine(955/2504/2580) synthase activity"/>
    <property type="evidence" value="ECO:0007669"/>
    <property type="project" value="UniProtKB-EC"/>
</dbReference>
<dbReference type="SUPFAM" id="SSF55120">
    <property type="entry name" value="Pseudouridine synthase"/>
    <property type="match status" value="1"/>
</dbReference>
<dbReference type="AlphaFoldDB" id="H7EK53"/>
<feature type="domain" description="Pseudouridine synthase RsuA/RluA-like" evidence="1">
    <location>
        <begin position="13"/>
        <end position="169"/>
    </location>
</feature>
<dbReference type="EMBL" id="AGRW01000043">
    <property type="protein sequence ID" value="EIC02140.1"/>
    <property type="molecule type" value="Genomic_DNA"/>
</dbReference>
<dbReference type="PANTHER" id="PTHR21600:SF92">
    <property type="entry name" value="RIBOSOMAL LARGE SUBUNIT PSEUDOURIDINE SYNTHASE C"/>
    <property type="match status" value="1"/>
</dbReference>
<gene>
    <name evidence="2" type="ORF">TresaDRAFT_1476</name>
</gene>
<dbReference type="Pfam" id="PF00849">
    <property type="entry name" value="PseudoU_synth_2"/>
    <property type="match status" value="1"/>
</dbReference>
<reference evidence="2 3" key="1">
    <citation type="submission" date="2011-09" db="EMBL/GenBank/DDBJ databases">
        <title>The draft genome of Treponema saccharophilum DSM 2985.</title>
        <authorList>
            <consortium name="US DOE Joint Genome Institute (JGI-PGF)"/>
            <person name="Lucas S."/>
            <person name="Copeland A."/>
            <person name="Lapidus A."/>
            <person name="Glavina del Rio T."/>
            <person name="Dalin E."/>
            <person name="Tice H."/>
            <person name="Bruce D."/>
            <person name="Goodwin L."/>
            <person name="Pitluck S."/>
            <person name="Peters L."/>
            <person name="Kyrpides N."/>
            <person name="Mavromatis K."/>
            <person name="Ivanova N."/>
            <person name="Markowitz V."/>
            <person name="Cheng J.-F."/>
            <person name="Hugenholtz P."/>
            <person name="Woyke T."/>
            <person name="Wu D."/>
            <person name="Gronow S."/>
            <person name="Wellnitz S."/>
            <person name="Brambilla E."/>
            <person name="Klenk H.-P."/>
            <person name="Eisen J.A."/>
        </authorList>
    </citation>
    <scope>NUCLEOTIDE SEQUENCE [LARGE SCALE GENOMIC DNA]</scope>
    <source>
        <strain evidence="2 3">DSM 2985</strain>
    </source>
</reference>
<dbReference type="GO" id="GO:0003723">
    <property type="term" value="F:RNA binding"/>
    <property type="evidence" value="ECO:0007669"/>
    <property type="project" value="InterPro"/>
</dbReference>
<dbReference type="RefSeq" id="WP_002703848.1">
    <property type="nucleotide sequence ID" value="NZ_AGRW01000043.1"/>
</dbReference>
<organism evidence="2 3">
    <name type="scientific">Treponema saccharophilum DSM 2985</name>
    <dbReference type="NCBI Taxonomy" id="907348"/>
    <lineage>
        <taxon>Bacteria</taxon>
        <taxon>Pseudomonadati</taxon>
        <taxon>Spirochaetota</taxon>
        <taxon>Spirochaetia</taxon>
        <taxon>Spirochaetales</taxon>
        <taxon>Treponemataceae</taxon>
        <taxon>Treponema</taxon>
    </lineage>
</organism>
<accession>H7EK53</accession>
<dbReference type="PANTHER" id="PTHR21600">
    <property type="entry name" value="MITOCHONDRIAL RNA PSEUDOURIDINE SYNTHASE"/>
    <property type="match status" value="1"/>
</dbReference>
<evidence type="ECO:0000313" key="2">
    <source>
        <dbReference type="EMBL" id="EIC02140.1"/>
    </source>
</evidence>